<proteinExistence type="predicted"/>
<evidence type="ECO:0000313" key="1">
    <source>
        <dbReference type="EMBL" id="JAD38726.1"/>
    </source>
</evidence>
<sequence>MQHFMSFIFLACFMQGRCDAVSFAAPLCENVCIKNAGNRCTLWS</sequence>
<protein>
    <submittedName>
        <fullName evidence="1">Uncharacterized protein</fullName>
    </submittedName>
</protein>
<reference evidence="1" key="2">
    <citation type="journal article" date="2015" name="Data Brief">
        <title>Shoot transcriptome of the giant reed, Arundo donax.</title>
        <authorList>
            <person name="Barrero R.A."/>
            <person name="Guerrero F.D."/>
            <person name="Moolhuijzen P."/>
            <person name="Goolsby J.A."/>
            <person name="Tidwell J."/>
            <person name="Bellgard S.E."/>
            <person name="Bellgard M.I."/>
        </authorList>
    </citation>
    <scope>NUCLEOTIDE SEQUENCE</scope>
    <source>
        <tissue evidence="1">Shoot tissue taken approximately 20 cm above the soil surface</tissue>
    </source>
</reference>
<accession>A0A0A8ZIU0</accession>
<organism evidence="1">
    <name type="scientific">Arundo donax</name>
    <name type="common">Giant reed</name>
    <name type="synonym">Donax arundinaceus</name>
    <dbReference type="NCBI Taxonomy" id="35708"/>
    <lineage>
        <taxon>Eukaryota</taxon>
        <taxon>Viridiplantae</taxon>
        <taxon>Streptophyta</taxon>
        <taxon>Embryophyta</taxon>
        <taxon>Tracheophyta</taxon>
        <taxon>Spermatophyta</taxon>
        <taxon>Magnoliopsida</taxon>
        <taxon>Liliopsida</taxon>
        <taxon>Poales</taxon>
        <taxon>Poaceae</taxon>
        <taxon>PACMAD clade</taxon>
        <taxon>Arundinoideae</taxon>
        <taxon>Arundineae</taxon>
        <taxon>Arundo</taxon>
    </lineage>
</organism>
<name>A0A0A8ZIU0_ARUDO</name>
<dbReference type="AlphaFoldDB" id="A0A0A8ZIU0"/>
<reference evidence="1" key="1">
    <citation type="submission" date="2014-09" db="EMBL/GenBank/DDBJ databases">
        <authorList>
            <person name="Magalhaes I.L.F."/>
            <person name="Oliveira U."/>
            <person name="Santos F.R."/>
            <person name="Vidigal T.H.D.A."/>
            <person name="Brescovit A.D."/>
            <person name="Santos A.J."/>
        </authorList>
    </citation>
    <scope>NUCLEOTIDE SEQUENCE</scope>
    <source>
        <tissue evidence="1">Shoot tissue taken approximately 20 cm above the soil surface</tissue>
    </source>
</reference>
<dbReference type="EMBL" id="GBRH01259169">
    <property type="protein sequence ID" value="JAD38726.1"/>
    <property type="molecule type" value="Transcribed_RNA"/>
</dbReference>